<dbReference type="AlphaFoldDB" id="A0A7W8GHN9"/>
<proteinExistence type="predicted"/>
<accession>A0A7W8GHN9</accession>
<dbReference type="Proteomes" id="UP000525389">
    <property type="component" value="Unassembled WGS sequence"/>
</dbReference>
<evidence type="ECO:0000259" key="1">
    <source>
        <dbReference type="Pfam" id="PF13395"/>
    </source>
</evidence>
<keyword evidence="3" id="KW-1185">Reference proteome</keyword>
<sequence>MSSPDWLRMDEDRALLAGLLRHEAKANTYKFALVRALNDLALEHPLEAARDVVVPLRRVAERWLVFYWPFVGNRPVYQGARATRDGQQRQDISFREALTTLRGAWEALPHTRADPADGALLLAAYRAGRGQLPPALQAMTVHVLGRVARAVRQPVRYAGPGGQHGVFSPPAAARDLAGQPLPGTLPEELAFTVPGALWGTLQAMSLWVEALCVHEWSLFVERVEQAPAVTRGEVFSLLSASPAARLPLTWERHHVRLLMLEGQGFHCPWTGTRLVPGAFDLDHIIPVSVHPINELWNLVPSDPAHNMHVKRDRIPNAHRLGQALPELTATYQGYGQAAPLAQALEADASARFGLPLAPPLLARRVVQMAAAVAEARNVPRY</sequence>
<dbReference type="EMBL" id="JACHFN010000013">
    <property type="protein sequence ID" value="MBB5235529.1"/>
    <property type="molecule type" value="Genomic_DNA"/>
</dbReference>
<evidence type="ECO:0000313" key="3">
    <source>
        <dbReference type="Proteomes" id="UP000525389"/>
    </source>
</evidence>
<dbReference type="InterPro" id="IPR003615">
    <property type="entry name" value="HNH_nuc"/>
</dbReference>
<reference evidence="2 3" key="1">
    <citation type="submission" date="2020-08" db="EMBL/GenBank/DDBJ databases">
        <title>Genomic Encyclopedia of Type Strains, Phase IV (KMG-IV): sequencing the most valuable type-strain genomes for metagenomic binning, comparative biology and taxonomic classification.</title>
        <authorList>
            <person name="Goeker M."/>
        </authorList>
    </citation>
    <scope>NUCLEOTIDE SEQUENCE [LARGE SCALE GENOMIC DNA]</scope>
    <source>
        <strain evidence="2 3">DSM 101791</strain>
    </source>
</reference>
<evidence type="ECO:0000313" key="2">
    <source>
        <dbReference type="EMBL" id="MBB5235529.1"/>
    </source>
</evidence>
<name>A0A7W8GHN9_9DEIO</name>
<dbReference type="Gene3D" id="1.10.30.50">
    <property type="match status" value="1"/>
</dbReference>
<feature type="domain" description="HNH nuclease" evidence="1">
    <location>
        <begin position="270"/>
        <end position="315"/>
    </location>
</feature>
<dbReference type="CDD" id="cd00085">
    <property type="entry name" value="HNHc"/>
    <property type="match status" value="1"/>
</dbReference>
<dbReference type="Pfam" id="PF13395">
    <property type="entry name" value="HNH_4"/>
    <property type="match status" value="1"/>
</dbReference>
<comment type="caution">
    <text evidence="2">The sequence shown here is derived from an EMBL/GenBank/DDBJ whole genome shotgun (WGS) entry which is preliminary data.</text>
</comment>
<protein>
    <recommendedName>
        <fullName evidence="1">HNH nuclease domain-containing protein</fullName>
    </recommendedName>
</protein>
<gene>
    <name evidence="2" type="ORF">HNQ09_002986</name>
</gene>
<organism evidence="2 3">
    <name type="scientific">Deinococcus budaensis</name>
    <dbReference type="NCBI Taxonomy" id="1665626"/>
    <lineage>
        <taxon>Bacteria</taxon>
        <taxon>Thermotogati</taxon>
        <taxon>Deinococcota</taxon>
        <taxon>Deinococci</taxon>
        <taxon>Deinococcales</taxon>
        <taxon>Deinococcaceae</taxon>
        <taxon>Deinococcus</taxon>
    </lineage>
</organism>